<dbReference type="Gene3D" id="6.10.340.10">
    <property type="match status" value="1"/>
</dbReference>
<dbReference type="PROSITE" id="PS50885">
    <property type="entry name" value="HAMP"/>
    <property type="match status" value="1"/>
</dbReference>
<dbReference type="InterPro" id="IPR003661">
    <property type="entry name" value="HisK_dim/P_dom"/>
</dbReference>
<dbReference type="Gene3D" id="1.10.287.130">
    <property type="match status" value="1"/>
</dbReference>
<dbReference type="InterPro" id="IPR004358">
    <property type="entry name" value="Sig_transdc_His_kin-like_C"/>
</dbReference>
<comment type="subcellular location">
    <subcellularLocation>
        <location evidence="2">Cell membrane</location>
        <topology evidence="2">Multi-pass membrane protein</topology>
    </subcellularLocation>
</comment>
<evidence type="ECO:0000256" key="9">
    <source>
        <dbReference type="ARBA" id="ARBA00022777"/>
    </source>
</evidence>
<gene>
    <name evidence="17" type="ORF">CBM15_05740</name>
</gene>
<keyword evidence="5" id="KW-0597">Phosphoprotein</keyword>
<dbReference type="Proteomes" id="UP000196594">
    <property type="component" value="Unassembled WGS sequence"/>
</dbReference>
<dbReference type="SUPFAM" id="SSF47384">
    <property type="entry name" value="Homodimeric domain of signal transducing histidine kinase"/>
    <property type="match status" value="1"/>
</dbReference>
<comment type="catalytic activity">
    <reaction evidence="1">
        <text>ATP + protein L-histidine = ADP + protein N-phospho-L-histidine.</text>
        <dbReference type="EC" id="2.7.13.3"/>
    </reaction>
</comment>
<dbReference type="Pfam" id="PF02518">
    <property type="entry name" value="HATPase_c"/>
    <property type="match status" value="1"/>
</dbReference>
<keyword evidence="11 14" id="KW-1133">Transmembrane helix</keyword>
<comment type="caution">
    <text evidence="17">The sequence shown here is derived from an EMBL/GenBank/DDBJ whole genome shotgun (WGS) entry which is preliminary data.</text>
</comment>
<dbReference type="GO" id="GO:0016301">
    <property type="term" value="F:kinase activity"/>
    <property type="evidence" value="ECO:0007669"/>
    <property type="project" value="UniProtKB-KW"/>
</dbReference>
<dbReference type="EMBL" id="NHNT01000002">
    <property type="protein sequence ID" value="OUZ40013.1"/>
    <property type="molecule type" value="Genomic_DNA"/>
</dbReference>
<evidence type="ECO:0000256" key="1">
    <source>
        <dbReference type="ARBA" id="ARBA00000085"/>
    </source>
</evidence>
<dbReference type="PROSITE" id="PS50109">
    <property type="entry name" value="HIS_KIN"/>
    <property type="match status" value="1"/>
</dbReference>
<evidence type="ECO:0000259" key="16">
    <source>
        <dbReference type="PROSITE" id="PS50885"/>
    </source>
</evidence>
<evidence type="ECO:0000256" key="4">
    <source>
        <dbReference type="ARBA" id="ARBA00022475"/>
    </source>
</evidence>
<dbReference type="InterPro" id="IPR005467">
    <property type="entry name" value="His_kinase_dom"/>
</dbReference>
<dbReference type="PRINTS" id="PR00344">
    <property type="entry name" value="BCTRLSENSOR"/>
</dbReference>
<keyword evidence="12" id="KW-0902">Two-component regulatory system</keyword>
<keyword evidence="18" id="KW-1185">Reference proteome</keyword>
<dbReference type="RefSeq" id="WP_087616165.1">
    <property type="nucleotide sequence ID" value="NZ_JAFBEY010000001.1"/>
</dbReference>
<dbReference type="InterPro" id="IPR003594">
    <property type="entry name" value="HATPase_dom"/>
</dbReference>
<evidence type="ECO:0000256" key="11">
    <source>
        <dbReference type="ARBA" id="ARBA00022989"/>
    </source>
</evidence>
<dbReference type="InterPro" id="IPR003660">
    <property type="entry name" value="HAMP_dom"/>
</dbReference>
<evidence type="ECO:0000256" key="12">
    <source>
        <dbReference type="ARBA" id="ARBA00023012"/>
    </source>
</evidence>
<keyword evidence="10" id="KW-0067">ATP-binding</keyword>
<dbReference type="CDD" id="cd00075">
    <property type="entry name" value="HATPase"/>
    <property type="match status" value="1"/>
</dbReference>
<evidence type="ECO:0000313" key="17">
    <source>
        <dbReference type="EMBL" id="OUZ40013.1"/>
    </source>
</evidence>
<feature type="transmembrane region" description="Helical" evidence="14">
    <location>
        <begin position="152"/>
        <end position="179"/>
    </location>
</feature>
<dbReference type="SMART" id="SM00388">
    <property type="entry name" value="HisKA"/>
    <property type="match status" value="1"/>
</dbReference>
<evidence type="ECO:0000256" key="2">
    <source>
        <dbReference type="ARBA" id="ARBA00004651"/>
    </source>
</evidence>
<keyword evidence="7 14" id="KW-0812">Transmembrane</keyword>
<feature type="domain" description="HAMP" evidence="16">
    <location>
        <begin position="176"/>
        <end position="230"/>
    </location>
</feature>
<reference evidence="17 18" key="1">
    <citation type="journal article" date="2017" name="Int. J. Syst. Evol. Microbiol.">
        <title>Solibacillus kalamii sp. nov., isolated from a high-efficiency particulate arrestance filter system used in the International Space Station.</title>
        <authorList>
            <person name="Checinska Sielaff A."/>
            <person name="Kumar R.M."/>
            <person name="Pal D."/>
            <person name="Mayilraj S."/>
            <person name="Venkateswaran K."/>
        </authorList>
    </citation>
    <scope>NUCLEOTIDE SEQUENCE [LARGE SCALE GENOMIC DNA]</scope>
    <source>
        <strain evidence="17 18">ISSFR-015</strain>
    </source>
</reference>
<keyword evidence="9 17" id="KW-0418">Kinase</keyword>
<dbReference type="SMART" id="SM00387">
    <property type="entry name" value="HATPase_c"/>
    <property type="match status" value="1"/>
</dbReference>
<accession>A0ABX3ZJY2</accession>
<dbReference type="PANTHER" id="PTHR45436">
    <property type="entry name" value="SENSOR HISTIDINE KINASE YKOH"/>
    <property type="match status" value="1"/>
</dbReference>
<proteinExistence type="predicted"/>
<keyword evidence="4" id="KW-1003">Cell membrane</keyword>
<dbReference type="CDD" id="cd00082">
    <property type="entry name" value="HisKA"/>
    <property type="match status" value="1"/>
</dbReference>
<dbReference type="InterPro" id="IPR050428">
    <property type="entry name" value="TCS_sensor_his_kinase"/>
</dbReference>
<organism evidence="17 18">
    <name type="scientific">Solibacillus kalamii</name>
    <dbReference type="NCBI Taxonomy" id="1748298"/>
    <lineage>
        <taxon>Bacteria</taxon>
        <taxon>Bacillati</taxon>
        <taxon>Bacillota</taxon>
        <taxon>Bacilli</taxon>
        <taxon>Bacillales</taxon>
        <taxon>Caryophanaceae</taxon>
        <taxon>Solibacillus</taxon>
    </lineage>
</organism>
<dbReference type="InterPro" id="IPR036097">
    <property type="entry name" value="HisK_dim/P_sf"/>
</dbReference>
<evidence type="ECO:0000256" key="5">
    <source>
        <dbReference type="ARBA" id="ARBA00022553"/>
    </source>
</evidence>
<feature type="transmembrane region" description="Helical" evidence="14">
    <location>
        <begin position="7"/>
        <end position="30"/>
    </location>
</feature>
<keyword evidence="13 14" id="KW-0472">Membrane</keyword>
<dbReference type="EC" id="2.7.13.3" evidence="3"/>
<feature type="domain" description="Histidine kinase" evidence="15">
    <location>
        <begin position="238"/>
        <end position="447"/>
    </location>
</feature>
<evidence type="ECO:0000256" key="10">
    <source>
        <dbReference type="ARBA" id="ARBA00022840"/>
    </source>
</evidence>
<evidence type="ECO:0000256" key="7">
    <source>
        <dbReference type="ARBA" id="ARBA00022692"/>
    </source>
</evidence>
<dbReference type="SUPFAM" id="SSF55874">
    <property type="entry name" value="ATPase domain of HSP90 chaperone/DNA topoisomerase II/histidine kinase"/>
    <property type="match status" value="1"/>
</dbReference>
<evidence type="ECO:0000256" key="8">
    <source>
        <dbReference type="ARBA" id="ARBA00022741"/>
    </source>
</evidence>
<keyword evidence="6" id="KW-0808">Transferase</keyword>
<keyword evidence="8" id="KW-0547">Nucleotide-binding</keyword>
<protein>
    <recommendedName>
        <fullName evidence="3">histidine kinase</fullName>
        <ecNumber evidence="3">2.7.13.3</ecNumber>
    </recommendedName>
</protein>
<name>A0ABX3ZJY2_9BACL</name>
<evidence type="ECO:0000256" key="13">
    <source>
        <dbReference type="ARBA" id="ARBA00023136"/>
    </source>
</evidence>
<evidence type="ECO:0000256" key="6">
    <source>
        <dbReference type="ARBA" id="ARBA00022679"/>
    </source>
</evidence>
<evidence type="ECO:0000256" key="14">
    <source>
        <dbReference type="SAM" id="Phobius"/>
    </source>
</evidence>
<dbReference type="Gene3D" id="3.30.565.10">
    <property type="entry name" value="Histidine kinase-like ATPase, C-terminal domain"/>
    <property type="match status" value="1"/>
</dbReference>
<evidence type="ECO:0000256" key="3">
    <source>
        <dbReference type="ARBA" id="ARBA00012438"/>
    </source>
</evidence>
<sequence>MKLNTKVNLFSMLLTSVILIGSFTGIYYLYKEFAFSTEAEQLQARANELTTAISALESMDGIDSIFGAYLPTDGAIIVRKIDDNTGKPLIRLQKTSEQIDFKLDPAQHYTEKTIHDVPHIALATPIILPNDEIAEAKLIQPLPTITDNMNRLLIILVLMTLVALIPIYLASQLFVQLIVKPVLQLTSTMEKNIQQSSYEQIPTRKQSNDEIAQMATTYNHLMAQLEDAHDKQQQFVGNASHELKTPLTVIESYTKLLKRRGTQDAKITEEALEAILKETTNMKAMIEQMLALAKTNEMTKINMTTFALQPFIDQIVQSIKTAYHREIHVNIPDVDITTDEAKLKQLLFIFIDNARKYSDDVIKIHASVKNDLHISIQDFGVGIPQEDLPNLFHRFYRVDKDRNRKTGGTGIGLSIAKELAERLNAGVSIDSELGKGTTILLIVPLSGGAQHES</sequence>
<dbReference type="Pfam" id="PF00512">
    <property type="entry name" value="HisKA"/>
    <property type="match status" value="1"/>
</dbReference>
<dbReference type="InterPro" id="IPR036890">
    <property type="entry name" value="HATPase_C_sf"/>
</dbReference>
<dbReference type="PANTHER" id="PTHR45436:SF5">
    <property type="entry name" value="SENSOR HISTIDINE KINASE TRCS"/>
    <property type="match status" value="1"/>
</dbReference>
<evidence type="ECO:0000259" key="15">
    <source>
        <dbReference type="PROSITE" id="PS50109"/>
    </source>
</evidence>
<evidence type="ECO:0000313" key="18">
    <source>
        <dbReference type="Proteomes" id="UP000196594"/>
    </source>
</evidence>
<dbReference type="CDD" id="cd06225">
    <property type="entry name" value="HAMP"/>
    <property type="match status" value="1"/>
</dbReference>